<evidence type="ECO:0000313" key="10">
    <source>
        <dbReference type="Proteomes" id="UP000054843"/>
    </source>
</evidence>
<keyword evidence="5 7" id="KW-0472">Membrane</keyword>
<dbReference type="InterPro" id="IPR003392">
    <property type="entry name" value="PTHD_SSD"/>
</dbReference>
<dbReference type="GO" id="GO:0006897">
    <property type="term" value="P:endocytosis"/>
    <property type="evidence" value="ECO:0007669"/>
    <property type="project" value="TreeGrafter"/>
</dbReference>
<evidence type="ECO:0000256" key="2">
    <source>
        <dbReference type="ARBA" id="ARBA00005585"/>
    </source>
</evidence>
<feature type="transmembrane region" description="Helical" evidence="7">
    <location>
        <begin position="697"/>
        <end position="715"/>
    </location>
</feature>
<feature type="transmembrane region" description="Helical" evidence="7">
    <location>
        <begin position="785"/>
        <end position="808"/>
    </location>
</feature>
<name>A0A0V1N2E4_9BILA</name>
<evidence type="ECO:0000256" key="7">
    <source>
        <dbReference type="SAM" id="Phobius"/>
    </source>
</evidence>
<feature type="domain" description="SSD" evidence="8">
    <location>
        <begin position="329"/>
        <end position="454"/>
    </location>
</feature>
<feature type="transmembrane region" description="Helical" evidence="7">
    <location>
        <begin position="330"/>
        <end position="350"/>
    </location>
</feature>
<dbReference type="InterPro" id="IPR000731">
    <property type="entry name" value="SSD"/>
</dbReference>
<evidence type="ECO:0000313" key="9">
    <source>
        <dbReference type="EMBL" id="KRZ77996.1"/>
    </source>
</evidence>
<proteinExistence type="inferred from homology"/>
<dbReference type="OrthoDB" id="6510177at2759"/>
<feature type="transmembrane region" description="Helical" evidence="7">
    <location>
        <begin position="356"/>
        <end position="380"/>
    </location>
</feature>
<dbReference type="EMBL" id="JYDO01000015">
    <property type="protein sequence ID" value="KRZ77996.1"/>
    <property type="molecule type" value="Genomic_DNA"/>
</dbReference>
<comment type="subcellular location">
    <subcellularLocation>
        <location evidence="1">Membrane</location>
        <topology evidence="1">Multi-pass membrane protein</topology>
    </subcellularLocation>
</comment>
<keyword evidence="3 7" id="KW-0812">Transmembrane</keyword>
<organism evidence="9 10">
    <name type="scientific">Trichinella papuae</name>
    <dbReference type="NCBI Taxonomy" id="268474"/>
    <lineage>
        <taxon>Eukaryota</taxon>
        <taxon>Metazoa</taxon>
        <taxon>Ecdysozoa</taxon>
        <taxon>Nematoda</taxon>
        <taxon>Enoplea</taxon>
        <taxon>Dorylaimia</taxon>
        <taxon>Trichinellida</taxon>
        <taxon>Trichinellidae</taxon>
        <taxon>Trichinella</taxon>
    </lineage>
</organism>
<dbReference type="Pfam" id="PF02460">
    <property type="entry name" value="Patched"/>
    <property type="match status" value="1"/>
</dbReference>
<reference evidence="9 10" key="1">
    <citation type="submission" date="2015-01" db="EMBL/GenBank/DDBJ databases">
        <title>Evolution of Trichinella species and genotypes.</title>
        <authorList>
            <person name="Korhonen P.K."/>
            <person name="Edoardo P."/>
            <person name="Giuseppe L.R."/>
            <person name="Gasser R.B."/>
        </authorList>
    </citation>
    <scope>NUCLEOTIDE SEQUENCE [LARGE SCALE GENOMIC DNA]</scope>
    <source>
        <strain evidence="9">ISS1980</strain>
    </source>
</reference>
<dbReference type="GO" id="GO:0005886">
    <property type="term" value="C:plasma membrane"/>
    <property type="evidence" value="ECO:0007669"/>
    <property type="project" value="TreeGrafter"/>
</dbReference>
<dbReference type="GO" id="GO:0030659">
    <property type="term" value="C:cytoplasmic vesicle membrane"/>
    <property type="evidence" value="ECO:0007669"/>
    <property type="project" value="TreeGrafter"/>
</dbReference>
<keyword evidence="4 7" id="KW-1133">Transmembrane helix</keyword>
<comment type="similarity">
    <text evidence="2">Belongs to the patched family.</text>
</comment>
<evidence type="ECO:0000256" key="1">
    <source>
        <dbReference type="ARBA" id="ARBA00004141"/>
    </source>
</evidence>
<dbReference type="AlphaFoldDB" id="A0A0V1N2E4"/>
<dbReference type="PANTHER" id="PTHR10796:SF92">
    <property type="entry name" value="PATCHED-RELATED, ISOFORM A"/>
    <property type="match status" value="1"/>
</dbReference>
<feature type="transmembrane region" description="Helical" evidence="7">
    <location>
        <begin position="441"/>
        <end position="458"/>
    </location>
</feature>
<feature type="transmembrane region" description="Helical" evidence="7">
    <location>
        <begin position="820"/>
        <end position="847"/>
    </location>
</feature>
<feature type="transmembrane region" description="Helical" evidence="7">
    <location>
        <begin position="498"/>
        <end position="517"/>
    </location>
</feature>
<evidence type="ECO:0000256" key="3">
    <source>
        <dbReference type="ARBA" id="ARBA00022692"/>
    </source>
</evidence>
<feature type="transmembrane region" description="Helical" evidence="7">
    <location>
        <begin position="401"/>
        <end position="421"/>
    </location>
</feature>
<protein>
    <submittedName>
        <fullName evidence="9">Patched domain-containing protein 3</fullName>
    </submittedName>
</protein>
<accession>A0A0V1N2E4</accession>
<dbReference type="Gene3D" id="1.20.1640.10">
    <property type="entry name" value="Multidrug efflux transporter AcrB transmembrane domain"/>
    <property type="match status" value="2"/>
</dbReference>
<evidence type="ECO:0000259" key="8">
    <source>
        <dbReference type="PROSITE" id="PS50156"/>
    </source>
</evidence>
<dbReference type="GO" id="GO:0018996">
    <property type="term" value="P:molting cycle, collagen and cuticulin-based cuticle"/>
    <property type="evidence" value="ECO:0007669"/>
    <property type="project" value="TreeGrafter"/>
</dbReference>
<sequence length="861" mass="97854">MNANFPIFEQTVFSNIVKAVGISYPGLLANLMRWFGRQPVSSTVDRLLDQLYDHYGILVSQRPWHFLVASLITTALLSIGLSCFTSYNDIRLLYTPLDSLSLSERKVDDQFWAWKAPNNNSTLLDDEEENPERTVALFILLRAEQRQTNIFNRNLCEAIERINENIQALNDSSFTQFRYNSDGNSAYNHAGRMLCKLYFNPTLRRSPNVRFRYPYLTAFGFQLYLGLTIAGVHEYNNGTLSGFESFSLGYSWLTKRGTFDEFSSLMRSVDFLIQPHAKQANLTYVIYSDELANQEVNKNAAYTFPYLAVSAIAVLIFCTLSNWGKSVEALLGCLSSLLAVLSSFGLLAYANVPFNSIVVVTPFLALAIGIDDTFIAINAWRRTDPKLSVEERFRLSIRESGCAITVTSLTDVALFCIGTLSNTPAIRVFSQYTATAMAFDFFYQLTFVAPAIVLGGHLEHKKRHDQNYPHQVQALPARLFKNYYAPLLNSRLIQTPAMLLYVLYILIAFWGCCHIRVNMSISMLLVDESPLRAFFDLKDEYLRSSVAVTVHVRRPPDLNDDRQLSEFWSMVSKMEQMPQSRGSMSSFLWLRDYMMYIQNDRNLSQPLDALDTFLNSYQYRAYANTVRWYKDVQTGATVLNRFLFQTYYATKGQWEEVTALVNSLRTLAQHYQQFNVTIFISESFVWDQFISIPDNTIQTVGVGVLCMLAMSALFIPHMHSVFWIGLTLLSMDLGVIGGLSLWGVTLDPVSMINIIMSLDFPVEYAAHVCHCFYRMPDHWSNERKLVELLGNVAWPLLQGGTAALLATLPLGFVPSYVIRVFFRTVVLILSIGMLHALVWLPLFLVLLTPKSKVGQKSISCN</sequence>
<dbReference type="Proteomes" id="UP000054843">
    <property type="component" value="Unassembled WGS sequence"/>
</dbReference>
<gene>
    <name evidence="9" type="primary">Ptchd3</name>
    <name evidence="9" type="ORF">T10_13456</name>
</gene>
<feature type="transmembrane region" description="Helical" evidence="7">
    <location>
        <begin position="64"/>
        <end position="84"/>
    </location>
</feature>
<dbReference type="SUPFAM" id="SSF82866">
    <property type="entry name" value="Multidrug efflux transporter AcrB transmembrane domain"/>
    <property type="match status" value="2"/>
</dbReference>
<feature type="transmembrane region" description="Helical" evidence="7">
    <location>
        <begin position="304"/>
        <end position="323"/>
    </location>
</feature>
<keyword evidence="10" id="KW-1185">Reference proteome</keyword>
<dbReference type="PROSITE" id="PS50156">
    <property type="entry name" value="SSD"/>
    <property type="match status" value="1"/>
</dbReference>
<comment type="caution">
    <text evidence="9">The sequence shown here is derived from an EMBL/GenBank/DDBJ whole genome shotgun (WGS) entry which is preliminary data.</text>
</comment>
<keyword evidence="6" id="KW-0325">Glycoprotein</keyword>
<dbReference type="PANTHER" id="PTHR10796">
    <property type="entry name" value="PATCHED-RELATED"/>
    <property type="match status" value="1"/>
</dbReference>
<feature type="transmembrane region" description="Helical" evidence="7">
    <location>
        <begin position="213"/>
        <end position="233"/>
    </location>
</feature>
<evidence type="ECO:0000256" key="5">
    <source>
        <dbReference type="ARBA" id="ARBA00023136"/>
    </source>
</evidence>
<feature type="transmembrane region" description="Helical" evidence="7">
    <location>
        <begin position="722"/>
        <end position="744"/>
    </location>
</feature>
<dbReference type="InterPro" id="IPR051697">
    <property type="entry name" value="Patched_domain-protein"/>
</dbReference>
<evidence type="ECO:0000256" key="6">
    <source>
        <dbReference type="ARBA" id="ARBA00023180"/>
    </source>
</evidence>
<evidence type="ECO:0000256" key="4">
    <source>
        <dbReference type="ARBA" id="ARBA00022989"/>
    </source>
</evidence>